<sequence length="164" mass="17332">MKIHFKLCQFIHPYVYLIFELAKSVDATAVEAFEDDTVAVVIGVEVIVVVAVAVPAAVVVLLESGVITNPVFGLAVMDDDDAGVVVIVADEFKPNEIDAVVVVAAIVVVVAAVVPNNDLDIEGLAAAAAVVAVFEVCDDPKLKPETAPVYTHANHTQREKITND</sequence>
<evidence type="ECO:0000313" key="2">
    <source>
        <dbReference type="EMBL" id="KAH9522702.1"/>
    </source>
</evidence>
<feature type="transmembrane region" description="Helical" evidence="1">
    <location>
        <begin position="38"/>
        <end position="62"/>
    </location>
</feature>
<dbReference type="Proteomes" id="UP000790347">
    <property type="component" value="Unassembled WGS sequence"/>
</dbReference>
<reference evidence="2" key="2">
    <citation type="journal article" date="2022" name="Res Sq">
        <title>Comparative Genomics Reveals Insights into the Divergent Evolution of Astigmatic Mites and Household Pest Adaptations.</title>
        <authorList>
            <person name="Xiong Q."/>
            <person name="Wan A.T.-Y."/>
            <person name="Liu X.-Y."/>
            <person name="Fung C.S.-H."/>
            <person name="Xiao X."/>
            <person name="Malainual N."/>
            <person name="Hou J."/>
            <person name="Wang L."/>
            <person name="Wang M."/>
            <person name="Yang K."/>
            <person name="Cui Y."/>
            <person name="Leung E."/>
            <person name="Nong W."/>
            <person name="Shin S.-K."/>
            <person name="Au S."/>
            <person name="Jeong K.Y."/>
            <person name="Chew F.T."/>
            <person name="Hui J."/>
            <person name="Leung T.F."/>
            <person name="Tungtrongchitr A."/>
            <person name="Zhong N."/>
            <person name="Liu Z."/>
            <person name="Tsui S."/>
        </authorList>
    </citation>
    <scope>NUCLEOTIDE SEQUENCE</scope>
    <source>
        <strain evidence="2">Derf</strain>
        <tissue evidence="2">Whole organism</tissue>
    </source>
</reference>
<name>A0A922L9I8_DERFA</name>
<dbReference type="AlphaFoldDB" id="A0A922L9I8"/>
<comment type="caution">
    <text evidence="2">The sequence shown here is derived from an EMBL/GenBank/DDBJ whole genome shotgun (WGS) entry which is preliminary data.</text>
</comment>
<accession>A0A922L9I8</accession>
<dbReference type="EMBL" id="ASGP02000002">
    <property type="protein sequence ID" value="KAH9522702.1"/>
    <property type="molecule type" value="Genomic_DNA"/>
</dbReference>
<proteinExistence type="predicted"/>
<keyword evidence="3" id="KW-1185">Reference proteome</keyword>
<keyword evidence="1" id="KW-0812">Transmembrane</keyword>
<keyword evidence="1" id="KW-0472">Membrane</keyword>
<gene>
    <name evidence="2" type="ORF">DERF_006266</name>
</gene>
<evidence type="ECO:0000313" key="3">
    <source>
        <dbReference type="Proteomes" id="UP000790347"/>
    </source>
</evidence>
<keyword evidence="1" id="KW-1133">Transmembrane helix</keyword>
<organism evidence="2 3">
    <name type="scientific">Dermatophagoides farinae</name>
    <name type="common">American house dust mite</name>
    <dbReference type="NCBI Taxonomy" id="6954"/>
    <lineage>
        <taxon>Eukaryota</taxon>
        <taxon>Metazoa</taxon>
        <taxon>Ecdysozoa</taxon>
        <taxon>Arthropoda</taxon>
        <taxon>Chelicerata</taxon>
        <taxon>Arachnida</taxon>
        <taxon>Acari</taxon>
        <taxon>Acariformes</taxon>
        <taxon>Sarcoptiformes</taxon>
        <taxon>Astigmata</taxon>
        <taxon>Psoroptidia</taxon>
        <taxon>Analgoidea</taxon>
        <taxon>Pyroglyphidae</taxon>
        <taxon>Dermatophagoidinae</taxon>
        <taxon>Dermatophagoides</taxon>
    </lineage>
</organism>
<evidence type="ECO:0000256" key="1">
    <source>
        <dbReference type="SAM" id="Phobius"/>
    </source>
</evidence>
<reference evidence="2" key="1">
    <citation type="submission" date="2013-05" db="EMBL/GenBank/DDBJ databases">
        <authorList>
            <person name="Yim A.K.Y."/>
            <person name="Chan T.F."/>
            <person name="Ji K.M."/>
            <person name="Liu X.Y."/>
            <person name="Zhou J.W."/>
            <person name="Li R.Q."/>
            <person name="Yang K.Y."/>
            <person name="Li J."/>
            <person name="Li M."/>
            <person name="Law P.T.W."/>
            <person name="Wu Y.L."/>
            <person name="Cai Z.L."/>
            <person name="Qin H."/>
            <person name="Bao Y."/>
            <person name="Leung R.K.K."/>
            <person name="Ng P.K.S."/>
            <person name="Zou J."/>
            <person name="Zhong X.J."/>
            <person name="Ran P.X."/>
            <person name="Zhong N.S."/>
            <person name="Liu Z.G."/>
            <person name="Tsui S.K.W."/>
        </authorList>
    </citation>
    <scope>NUCLEOTIDE SEQUENCE</scope>
    <source>
        <strain evidence="2">Derf</strain>
        <tissue evidence="2">Whole organism</tissue>
    </source>
</reference>
<protein>
    <submittedName>
        <fullName evidence="2">Uncharacterized protein</fullName>
    </submittedName>
</protein>